<comment type="caution">
    <text evidence="3">The sequence shown here is derived from an EMBL/GenBank/DDBJ whole genome shotgun (WGS) entry which is preliminary data.</text>
</comment>
<feature type="transmembrane region" description="Helical" evidence="2">
    <location>
        <begin position="50"/>
        <end position="74"/>
    </location>
</feature>
<reference evidence="3" key="1">
    <citation type="submission" date="2020-12" db="EMBL/GenBank/DDBJ databases">
        <title>Sedimentitalea sp. nov., isolated from sand in Incheon.</title>
        <authorList>
            <person name="Kim W."/>
        </authorList>
    </citation>
    <scope>NUCLEOTIDE SEQUENCE</scope>
    <source>
        <strain evidence="3">CAU 1593</strain>
    </source>
</reference>
<keyword evidence="4" id="KW-1185">Reference proteome</keyword>
<feature type="region of interest" description="Disordered" evidence="1">
    <location>
        <begin position="15"/>
        <end position="44"/>
    </location>
</feature>
<keyword evidence="2" id="KW-0812">Transmembrane</keyword>
<dbReference type="RefSeq" id="WP_199023109.1">
    <property type="nucleotide sequence ID" value="NZ_JAELVR010000001.1"/>
</dbReference>
<proteinExistence type="predicted"/>
<name>A0A8J7IS79_9RHOB</name>
<accession>A0A8J7IS79</accession>
<organism evidence="3 4">
    <name type="scientific">Sedimentitalea arenosa</name>
    <dbReference type="NCBI Taxonomy" id="2798803"/>
    <lineage>
        <taxon>Bacteria</taxon>
        <taxon>Pseudomonadati</taxon>
        <taxon>Pseudomonadota</taxon>
        <taxon>Alphaproteobacteria</taxon>
        <taxon>Rhodobacterales</taxon>
        <taxon>Paracoccaceae</taxon>
        <taxon>Sedimentitalea</taxon>
    </lineage>
</organism>
<dbReference type="Proteomes" id="UP000619079">
    <property type="component" value="Unassembled WGS sequence"/>
</dbReference>
<gene>
    <name evidence="3" type="ORF">JF290_02310</name>
</gene>
<dbReference type="EMBL" id="JAELVR010000001">
    <property type="protein sequence ID" value="MBJ6370347.1"/>
    <property type="molecule type" value="Genomic_DNA"/>
</dbReference>
<evidence type="ECO:0000313" key="3">
    <source>
        <dbReference type="EMBL" id="MBJ6370347.1"/>
    </source>
</evidence>
<dbReference type="AlphaFoldDB" id="A0A8J7IS79"/>
<evidence type="ECO:0000256" key="1">
    <source>
        <dbReference type="SAM" id="MobiDB-lite"/>
    </source>
</evidence>
<sequence>MTATTFQDRIARIEQRRPAQPQFTPKRFAPPPERAARLQRRRRPGARRNLVSLATGALSGILAGVLVQGAVLTGAPWGPGTPYNELVGLVGVAGLLAALPMLLLSVYLRARRPGLFFFSAAYALMAISVALA</sequence>
<evidence type="ECO:0000313" key="4">
    <source>
        <dbReference type="Proteomes" id="UP000619079"/>
    </source>
</evidence>
<protein>
    <submittedName>
        <fullName evidence="3">Uncharacterized protein</fullName>
    </submittedName>
</protein>
<evidence type="ECO:0000256" key="2">
    <source>
        <dbReference type="SAM" id="Phobius"/>
    </source>
</evidence>
<feature type="transmembrane region" description="Helical" evidence="2">
    <location>
        <begin position="86"/>
        <end position="108"/>
    </location>
</feature>
<keyword evidence="2" id="KW-1133">Transmembrane helix</keyword>
<keyword evidence="2" id="KW-0472">Membrane</keyword>
<feature type="transmembrane region" description="Helical" evidence="2">
    <location>
        <begin position="115"/>
        <end position="131"/>
    </location>
</feature>